<dbReference type="SUPFAM" id="SSF52777">
    <property type="entry name" value="CoA-dependent acyltransferases"/>
    <property type="match status" value="1"/>
</dbReference>
<dbReference type="InterPro" id="IPR020806">
    <property type="entry name" value="PKS_PP-bd"/>
</dbReference>
<keyword evidence="5" id="KW-1185">Reference proteome</keyword>
<dbReference type="GO" id="GO:0043041">
    <property type="term" value="P:amino acid activation for nonribosomal peptide biosynthetic process"/>
    <property type="evidence" value="ECO:0007669"/>
    <property type="project" value="TreeGrafter"/>
</dbReference>
<dbReference type="SUPFAM" id="SSF47336">
    <property type="entry name" value="ACP-like"/>
    <property type="match status" value="1"/>
</dbReference>
<dbReference type="GO" id="GO:0009366">
    <property type="term" value="C:enterobactin synthetase complex"/>
    <property type="evidence" value="ECO:0007669"/>
    <property type="project" value="TreeGrafter"/>
</dbReference>
<name>A0A375AG77_9GAMM</name>
<dbReference type="RefSeq" id="WP_035339006.1">
    <property type="nucleotide sequence ID" value="NZ_LT615367.1"/>
</dbReference>
<dbReference type="Gene3D" id="3.30.300.30">
    <property type="match status" value="2"/>
</dbReference>
<dbReference type="PANTHER" id="PTHR45527:SF1">
    <property type="entry name" value="FATTY ACID SYNTHASE"/>
    <property type="match status" value="1"/>
</dbReference>
<dbReference type="InterPro" id="IPR029058">
    <property type="entry name" value="AB_hydrolase_fold"/>
</dbReference>
<dbReference type="Gene3D" id="2.30.38.10">
    <property type="entry name" value="Luciferase, Domain 3"/>
    <property type="match status" value="1"/>
</dbReference>
<dbReference type="EMBL" id="LT615367">
    <property type="protein sequence ID" value="SLM65090.1"/>
    <property type="molecule type" value="Genomic_DNA"/>
</dbReference>
<dbReference type="GO" id="GO:0016491">
    <property type="term" value="F:oxidoreductase activity"/>
    <property type="evidence" value="ECO:0007669"/>
    <property type="project" value="InterPro"/>
</dbReference>
<dbReference type="InterPro" id="IPR001031">
    <property type="entry name" value="Thioesterase"/>
</dbReference>
<dbReference type="Gene3D" id="3.40.50.1820">
    <property type="entry name" value="alpha/beta hydrolase"/>
    <property type="match status" value="1"/>
</dbReference>
<dbReference type="InterPro" id="IPR009081">
    <property type="entry name" value="PP-bd_ACP"/>
</dbReference>
<dbReference type="InterPro" id="IPR020459">
    <property type="entry name" value="AMP-binding"/>
</dbReference>
<dbReference type="FunFam" id="3.40.50.980:FF:000001">
    <property type="entry name" value="Non-ribosomal peptide synthetase"/>
    <property type="match status" value="1"/>
</dbReference>
<dbReference type="Proteomes" id="UP000294820">
    <property type="component" value="Chromosome 1"/>
</dbReference>
<dbReference type="SMART" id="SM00823">
    <property type="entry name" value="PKS_PP"/>
    <property type="match status" value="1"/>
</dbReference>
<dbReference type="GO" id="GO:0047527">
    <property type="term" value="F:2,3-dihydroxybenzoate-serine ligase activity"/>
    <property type="evidence" value="ECO:0007669"/>
    <property type="project" value="TreeGrafter"/>
</dbReference>
<dbReference type="SMART" id="SM00824">
    <property type="entry name" value="PKS_TE"/>
    <property type="match status" value="1"/>
</dbReference>
<dbReference type="InterPro" id="IPR020802">
    <property type="entry name" value="TesA-like"/>
</dbReference>
<feature type="domain" description="Carrier" evidence="3">
    <location>
        <begin position="1138"/>
        <end position="1213"/>
    </location>
</feature>
<dbReference type="FunFam" id="1.10.1200.10:FF:000016">
    <property type="entry name" value="Non-ribosomal peptide synthase"/>
    <property type="match status" value="1"/>
</dbReference>
<reference evidence="4 5" key="1">
    <citation type="submission" date="2016-09" db="EMBL/GenBank/DDBJ databases">
        <authorList>
            <person name="Reverchon S."/>
            <person name="Nasser W."/>
            <person name="Leonard S."/>
            <person name="Brochier C."/>
            <person name="Duprey A."/>
        </authorList>
    </citation>
    <scope>NUCLEOTIDE SEQUENCE [LARGE SCALE GENOMIC DNA]</scope>
    <source>
        <strain evidence="4 5">174/2</strain>
    </source>
</reference>
<evidence type="ECO:0000313" key="5">
    <source>
        <dbReference type="Proteomes" id="UP000294820"/>
    </source>
</evidence>
<evidence type="ECO:0000256" key="1">
    <source>
        <dbReference type="ARBA" id="ARBA00022450"/>
    </source>
</evidence>
<sequence>MDNNISYHAFNYPVLVLNKGLLPDNDAMSQRRYVLSALILAISRLTRHEELIVGFALPQQEQNDWQRIAGVQQHMLALNLHVNSTTALAGFSHAIAAWLRPDRVSDENPIGASLLTLKDHHSLHEVADLTLYWQPPQDNDPVRAIACHVHESDEAFRVTLRINPERFSGVAMQRLPAVWQLITTFIAHHPAATLRDIRLLDDTELQRVLHDFNQTDRHWPGPVHLVDQLKQRVMQHPLRTAVVFREHALSYAGLYQQAGALAHYLRANTTADNPCVGLFVEPSLALMTGAWGILMAGCAYLPLSPEYPQERLAYMLEDSRTTLVFTEPHLRETLLALAPPGVTVVTPQDVEAFIHAQGNVLAQAPALAIDPHDLAYVIYTSGSTGKPKGVMVEHHSIRNQMCWLAETFALNEETVILQKTPMSFDAAQWEILAPACGCQVVMGEPGVYRNPEQLIDMLAEFQVTTLQCVPTLLQALLDTERMAECRALRQIFSGGEALQKHLAQACLDSLPECELINLYGPTECTINSSAFRVARERLNAGPDTLSIGKPVANTRYYILDNCLTPVALGQVGELYIGGEGVARGYLHREALSAERFIADPFTHADPLARLYKTGDLACWNDDGTVQYIGRADNQVKLRGYRIELDEIRSAIETHHWVKTAAVILKQDPFTGYQNLIAFIELNAREAALMDQGNHGTHHQSKANKAQVMMQLENKGCREFPADSQPYTLALPGKQPDEKQASTAFSRKTYRFYDAGAASREDILALLRAPLLTVTPRQPESLTWQELGYVLRYLGQFTSTERLLPKYTYASPGALYATQVYLELNAIAGLSAGHYYYQPVHHQLIRLSEQVSVAPGSLRLHFVGKKSAIEPIYKNNIQEVLQMEMGHIIGMLDHVLPDQGLGVAVCDTPATGPAALAIDAQDYYLGACDVLSGPRLPTDDDLDIYVQTTQVPVAGLPAGTYHYQHGELRYLAADVIEKKQVIAINQAVYERSSFGISLASRREGWPGYVHVGRKLQQLQMNGLNIGLMSSGYSSETGHDLPAARRFWQILGQRTGPYYFFIGGRISDEQKHSEGMREDTVHMKGPAEIVRDDLASFMPDYMMPNKVLLLDDMPLTVNGKVDLKALAERDVALVQKTHVAPRNALERQVMAIWQAKLKRDEVSVDDNFFESGGNSLIAVSFINTLNTTLNVNLPLQVLFQAPTIEKLAARLGREQQEPVSRLVPLQPKGRQAPIYCWPGLGGYCMNLRLLAQQLGTARPFFGIQAQGINPGETPYATISEMAARDIELIRAHQPHGPYTLWGYSFGARVAFETAWQLEQRGEVVEGVFLLAPGSPKLRDDRMIAQSRSADFDNPDYLTILFSVFMGSITDPALEQCLASVRDEAGFVAFITGLNPTLTDALVQRISRVVAQTFEFTYTFSELQQRQLKAPVTILKAQGDDYSFIESHSGFSVQVPTVMDLRADHYSMLKAPGIAELVEVLQYPLQAARQAG</sequence>
<dbReference type="Pfam" id="PF00975">
    <property type="entry name" value="Thioesterase"/>
    <property type="match status" value="1"/>
</dbReference>
<proteinExistence type="predicted"/>
<evidence type="ECO:0000259" key="3">
    <source>
        <dbReference type="PROSITE" id="PS50075"/>
    </source>
</evidence>
<keyword evidence="2" id="KW-0597">Phosphoprotein</keyword>
<accession>A0A375AG77</accession>
<dbReference type="SUPFAM" id="SSF53474">
    <property type="entry name" value="alpha/beta-Hydrolases"/>
    <property type="match status" value="1"/>
</dbReference>
<dbReference type="KEGG" id="daq:DAQ1742_04343"/>
<dbReference type="InterPro" id="IPR000415">
    <property type="entry name" value="Nitroreductase-like"/>
</dbReference>
<dbReference type="Gene3D" id="3.40.50.980">
    <property type="match status" value="2"/>
</dbReference>
<dbReference type="Gene3D" id="3.30.559.30">
    <property type="entry name" value="Nonribosomal peptide synthetase, condensation domain"/>
    <property type="match status" value="1"/>
</dbReference>
<dbReference type="InterPro" id="IPR010071">
    <property type="entry name" value="AA_adenyl_dom"/>
</dbReference>
<dbReference type="GO" id="GO:0072330">
    <property type="term" value="P:monocarboxylic acid biosynthetic process"/>
    <property type="evidence" value="ECO:0007669"/>
    <property type="project" value="UniProtKB-ARBA"/>
</dbReference>
<dbReference type="Gene3D" id="1.10.1200.10">
    <property type="entry name" value="ACP-like"/>
    <property type="match status" value="1"/>
</dbReference>
<dbReference type="NCBIfam" id="TIGR01733">
    <property type="entry name" value="AA-adenyl-dom"/>
    <property type="match status" value="1"/>
</dbReference>
<dbReference type="FunFam" id="2.30.38.10:FF:000001">
    <property type="entry name" value="Non-ribosomal peptide synthetase PvdI"/>
    <property type="match status" value="1"/>
</dbReference>
<dbReference type="SUPFAM" id="SSF56801">
    <property type="entry name" value="Acetyl-CoA synthetase-like"/>
    <property type="match status" value="1"/>
</dbReference>
<evidence type="ECO:0000256" key="2">
    <source>
        <dbReference type="ARBA" id="ARBA00022553"/>
    </source>
</evidence>
<protein>
    <submittedName>
        <fullName evidence="4">Peptide synthetase</fullName>
    </submittedName>
</protein>
<dbReference type="PRINTS" id="PR00154">
    <property type="entry name" value="AMPBINDING"/>
</dbReference>
<dbReference type="PANTHER" id="PTHR45527">
    <property type="entry name" value="NONRIBOSOMAL PEPTIDE SYNTHETASE"/>
    <property type="match status" value="1"/>
</dbReference>
<dbReference type="InterPro" id="IPR000873">
    <property type="entry name" value="AMP-dep_synth/lig_dom"/>
</dbReference>
<dbReference type="InterPro" id="IPR036736">
    <property type="entry name" value="ACP-like_sf"/>
</dbReference>
<dbReference type="InterPro" id="IPR045851">
    <property type="entry name" value="AMP-bd_C_sf"/>
</dbReference>
<dbReference type="GO" id="GO:0005829">
    <property type="term" value="C:cytosol"/>
    <property type="evidence" value="ECO:0007669"/>
    <property type="project" value="TreeGrafter"/>
</dbReference>
<gene>
    <name evidence="4" type="primary">indC</name>
    <name evidence="4" type="ORF">DAQ1742_04343</name>
</gene>
<dbReference type="CDD" id="cd05930">
    <property type="entry name" value="A_NRPS"/>
    <property type="match status" value="1"/>
</dbReference>
<dbReference type="CDD" id="cd02142">
    <property type="entry name" value="McbC_SagB-like_oxidoreductase"/>
    <property type="match status" value="1"/>
</dbReference>
<dbReference type="InterPro" id="IPR020845">
    <property type="entry name" value="AMP-binding_CS"/>
</dbReference>
<dbReference type="PROSITE" id="PS00455">
    <property type="entry name" value="AMP_BINDING"/>
    <property type="match status" value="1"/>
</dbReference>
<dbReference type="Pfam" id="PF00550">
    <property type="entry name" value="PP-binding"/>
    <property type="match status" value="1"/>
</dbReference>
<dbReference type="Pfam" id="PF00501">
    <property type="entry name" value="AMP-binding"/>
    <property type="match status" value="1"/>
</dbReference>
<dbReference type="GO" id="GO:0031177">
    <property type="term" value="F:phosphopantetheine binding"/>
    <property type="evidence" value="ECO:0007669"/>
    <property type="project" value="InterPro"/>
</dbReference>
<evidence type="ECO:0000313" key="4">
    <source>
        <dbReference type="EMBL" id="SLM65090.1"/>
    </source>
</evidence>
<keyword evidence="1" id="KW-0596">Phosphopantetheine</keyword>
<dbReference type="PROSITE" id="PS50075">
    <property type="entry name" value="CARRIER"/>
    <property type="match status" value="1"/>
</dbReference>
<dbReference type="Gene3D" id="3.40.109.10">
    <property type="entry name" value="NADH Oxidase"/>
    <property type="match status" value="1"/>
</dbReference>
<organism evidence="4 5">
    <name type="scientific">Dickeya aquatica</name>
    <dbReference type="NCBI Taxonomy" id="1401087"/>
    <lineage>
        <taxon>Bacteria</taxon>
        <taxon>Pseudomonadati</taxon>
        <taxon>Pseudomonadota</taxon>
        <taxon>Gammaproteobacteria</taxon>
        <taxon>Enterobacterales</taxon>
        <taxon>Pectobacteriaceae</taxon>
        <taxon>Dickeya</taxon>
    </lineage>
</organism>
<dbReference type="GO" id="GO:0009239">
    <property type="term" value="P:enterobactin biosynthetic process"/>
    <property type="evidence" value="ECO:0007669"/>
    <property type="project" value="TreeGrafter"/>
</dbReference>